<evidence type="ECO:0000259" key="3">
    <source>
        <dbReference type="Pfam" id="PF04428"/>
    </source>
</evidence>
<dbReference type="Proteomes" id="UP001521222">
    <property type="component" value="Unassembled WGS sequence"/>
</dbReference>
<comment type="caution">
    <text evidence="4">The sequence shown here is derived from an EMBL/GenBank/DDBJ whole genome shotgun (WGS) entry which is preliminary data.</text>
</comment>
<feature type="compositionally biased region" description="Polar residues" evidence="2">
    <location>
        <begin position="59"/>
        <end position="70"/>
    </location>
</feature>
<dbReference type="Pfam" id="PF04428">
    <property type="entry name" value="Choline_kin_N"/>
    <property type="match status" value="1"/>
</dbReference>
<feature type="region of interest" description="Disordered" evidence="2">
    <location>
        <begin position="210"/>
        <end position="231"/>
    </location>
</feature>
<dbReference type="CDD" id="cd05157">
    <property type="entry name" value="ETNK_euk"/>
    <property type="match status" value="1"/>
</dbReference>
<dbReference type="InterPro" id="IPR011009">
    <property type="entry name" value="Kinase-like_dom_sf"/>
</dbReference>
<feature type="region of interest" description="Disordered" evidence="2">
    <location>
        <begin position="611"/>
        <end position="634"/>
    </location>
</feature>
<protein>
    <recommendedName>
        <fullName evidence="3">Choline kinase N-terminal domain-containing protein</fullName>
    </recommendedName>
</protein>
<feature type="region of interest" description="Disordered" evidence="2">
    <location>
        <begin position="287"/>
        <end position="306"/>
    </location>
</feature>
<keyword evidence="5" id="KW-1185">Reference proteome</keyword>
<evidence type="ECO:0000313" key="4">
    <source>
        <dbReference type="EMBL" id="KAL1594013.1"/>
    </source>
</evidence>
<dbReference type="PANTHER" id="PTHR22603">
    <property type="entry name" value="CHOLINE/ETHANOALAMINE KINASE"/>
    <property type="match status" value="1"/>
</dbReference>
<comment type="similarity">
    <text evidence="1">Belongs to the choline/ethanolamine kinase family.</text>
</comment>
<feature type="compositionally biased region" description="Basic and acidic residues" evidence="2">
    <location>
        <begin position="1"/>
        <end position="20"/>
    </location>
</feature>
<organism evidence="4 5">
    <name type="scientific">Nothophoma quercina</name>
    <dbReference type="NCBI Taxonomy" id="749835"/>
    <lineage>
        <taxon>Eukaryota</taxon>
        <taxon>Fungi</taxon>
        <taxon>Dikarya</taxon>
        <taxon>Ascomycota</taxon>
        <taxon>Pezizomycotina</taxon>
        <taxon>Dothideomycetes</taxon>
        <taxon>Pleosporomycetidae</taxon>
        <taxon>Pleosporales</taxon>
        <taxon>Pleosporineae</taxon>
        <taxon>Didymellaceae</taxon>
        <taxon>Nothophoma</taxon>
    </lineage>
</organism>
<evidence type="ECO:0000313" key="5">
    <source>
        <dbReference type="Proteomes" id="UP001521222"/>
    </source>
</evidence>
<feature type="compositionally biased region" description="Basic residues" evidence="2">
    <location>
        <begin position="74"/>
        <end position="86"/>
    </location>
</feature>
<dbReference type="EMBL" id="JAKIXB020000038">
    <property type="protein sequence ID" value="KAL1594013.1"/>
    <property type="molecule type" value="Genomic_DNA"/>
</dbReference>
<name>A0ABR3QPJ9_9PLEO</name>
<reference evidence="4 5" key="1">
    <citation type="submission" date="2024-02" db="EMBL/GenBank/DDBJ databases">
        <title>De novo assembly and annotation of 12 fungi associated with fruit tree decline syndrome in Ontario, Canada.</title>
        <authorList>
            <person name="Sulman M."/>
            <person name="Ellouze W."/>
            <person name="Ilyukhin E."/>
        </authorList>
    </citation>
    <scope>NUCLEOTIDE SEQUENCE [LARGE SCALE GENOMIC DNA]</scope>
    <source>
        <strain evidence="4 5">M97-236</strain>
    </source>
</reference>
<accession>A0ABR3QPJ9</accession>
<evidence type="ECO:0000256" key="2">
    <source>
        <dbReference type="SAM" id="MobiDB-lite"/>
    </source>
</evidence>
<gene>
    <name evidence="4" type="ORF">SLS59_009042</name>
</gene>
<feature type="region of interest" description="Disordered" evidence="2">
    <location>
        <begin position="703"/>
        <end position="730"/>
    </location>
</feature>
<dbReference type="SUPFAM" id="SSF56112">
    <property type="entry name" value="Protein kinase-like (PK-like)"/>
    <property type="match status" value="1"/>
</dbReference>
<feature type="domain" description="Choline kinase N-terminal" evidence="3">
    <location>
        <begin position="193"/>
        <end position="258"/>
    </location>
</feature>
<evidence type="ECO:0000256" key="1">
    <source>
        <dbReference type="ARBA" id="ARBA00038211"/>
    </source>
</evidence>
<dbReference type="Gene3D" id="3.30.200.20">
    <property type="entry name" value="Phosphorylase Kinase, domain 1"/>
    <property type="match status" value="1"/>
</dbReference>
<feature type="compositionally biased region" description="Basic and acidic residues" evidence="2">
    <location>
        <begin position="713"/>
        <end position="730"/>
    </location>
</feature>
<feature type="compositionally biased region" description="Acidic residues" evidence="2">
    <location>
        <begin position="214"/>
        <end position="224"/>
    </location>
</feature>
<dbReference type="InterPro" id="IPR007521">
    <property type="entry name" value="Choline_kin_N"/>
</dbReference>
<feature type="region of interest" description="Disordered" evidence="2">
    <location>
        <begin position="1"/>
        <end position="140"/>
    </location>
</feature>
<feature type="compositionally biased region" description="Basic and acidic residues" evidence="2">
    <location>
        <begin position="110"/>
        <end position="123"/>
    </location>
</feature>
<proteinExistence type="inferred from homology"/>
<dbReference type="Gene3D" id="3.90.1200.10">
    <property type="match status" value="1"/>
</dbReference>
<sequence>MIAKHKDLEARDYLDLDRPSRHYPASISGKRLSGRPSIEHMGSFKPQSQSGEQKDANPPLTSLLSENSNDPNHHAHTHQRLIKHVHSWLESERTRRASRKAKRKAKKSRHEVEAKEGSKDHLDVLQSSRGRSDSDSSDGSVALDQLAGILEKTLNMTPADAKRKINHVRRMSTGLKRHSAISTDSTDYFDSIDQLVPSCDVVLDNSKTMAYSTDDADSEPENEDTERRRRKEKEAWTTFRYEILRLAHTLKLKGWRKVTMEQHDEIDVQRLSGALTNAVYVVSPPKNVKSKEESTDGVPKPKNPPPKLLLRIYGPQVEHLIDRESELKILQRLGRKRIGPQMLGTFKNGRFEEFFHAKPLTFKELRVPETSKQIAKRMRELHEGIELLKSEREAGPFVWQNWDKWVDRCEQVVTWLDQQILEGGDKVITSPSDRWLKRGLICGVEWPVFRQMIEKYRRWLEEQYGGIEKINERMVFAHNDTQYGNILRMMPEGESPLLLPANQHKQLVVIDFEYANANVPGLEFANHFTEWCYNYHDADYPWACANNYYPNPEEQYRFIRAYLKHSPGFKTPGGVSSNPPTPHLGPLPTSASTTALTATAAPSTISAFMLDSRAPPGQSYQEQEAQAERNTEEEARRLMAETKLWRIANSAMWVAWGIVQAHVPGLPDFDAVEGAANGTTANESASAAALDGATADIRIEAEAEEKDIPAVSTKEETKDEAKQELDQDADLFKSQDDEEFDYLAYAQDRAMFVWGDLVGMGLVKKEELPEALRMRMKIVEY</sequence>
<dbReference type="PANTHER" id="PTHR22603:SF93">
    <property type="entry name" value="RE24176P"/>
    <property type="match status" value="1"/>
</dbReference>
<feature type="compositionally biased region" description="Basic residues" evidence="2">
    <location>
        <begin position="96"/>
        <end position="109"/>
    </location>
</feature>
<dbReference type="Pfam" id="PF01633">
    <property type="entry name" value="Choline_kinase"/>
    <property type="match status" value="1"/>
</dbReference>